<proteinExistence type="predicted"/>
<organism evidence="1">
    <name type="scientific">Anguilla anguilla</name>
    <name type="common">European freshwater eel</name>
    <name type="synonym">Muraena anguilla</name>
    <dbReference type="NCBI Taxonomy" id="7936"/>
    <lineage>
        <taxon>Eukaryota</taxon>
        <taxon>Metazoa</taxon>
        <taxon>Chordata</taxon>
        <taxon>Craniata</taxon>
        <taxon>Vertebrata</taxon>
        <taxon>Euteleostomi</taxon>
        <taxon>Actinopterygii</taxon>
        <taxon>Neopterygii</taxon>
        <taxon>Teleostei</taxon>
        <taxon>Anguilliformes</taxon>
        <taxon>Anguillidae</taxon>
        <taxon>Anguilla</taxon>
    </lineage>
</organism>
<name>A0A0E9SQM5_ANGAN</name>
<reference evidence="1" key="1">
    <citation type="submission" date="2014-11" db="EMBL/GenBank/DDBJ databases">
        <authorList>
            <person name="Amaro Gonzalez C."/>
        </authorList>
    </citation>
    <scope>NUCLEOTIDE SEQUENCE</scope>
</reference>
<evidence type="ECO:0000313" key="1">
    <source>
        <dbReference type="EMBL" id="JAH43669.1"/>
    </source>
</evidence>
<protein>
    <submittedName>
        <fullName evidence="1">Uncharacterized protein</fullName>
    </submittedName>
</protein>
<sequence>MSVCVCAVNMCCNRIRNVIIKMCVLSENLIVCVRSTVVTTCAV</sequence>
<dbReference type="EMBL" id="GBXM01064908">
    <property type="protein sequence ID" value="JAH43669.1"/>
    <property type="molecule type" value="Transcribed_RNA"/>
</dbReference>
<accession>A0A0E9SQM5</accession>
<reference evidence="1" key="2">
    <citation type="journal article" date="2015" name="Fish Shellfish Immunol.">
        <title>Early steps in the European eel (Anguilla anguilla)-Vibrio vulnificus interaction in the gills: Role of the RtxA13 toxin.</title>
        <authorList>
            <person name="Callol A."/>
            <person name="Pajuelo D."/>
            <person name="Ebbesson L."/>
            <person name="Teles M."/>
            <person name="MacKenzie S."/>
            <person name="Amaro C."/>
        </authorList>
    </citation>
    <scope>NUCLEOTIDE SEQUENCE</scope>
</reference>
<dbReference type="AlphaFoldDB" id="A0A0E9SQM5"/>